<organism evidence="7 8">
    <name type="scientific">Nematostella vectensis</name>
    <name type="common">Starlet sea anemone</name>
    <dbReference type="NCBI Taxonomy" id="45351"/>
    <lineage>
        <taxon>Eukaryota</taxon>
        <taxon>Metazoa</taxon>
        <taxon>Cnidaria</taxon>
        <taxon>Anthozoa</taxon>
        <taxon>Hexacorallia</taxon>
        <taxon>Actiniaria</taxon>
        <taxon>Edwardsiidae</taxon>
        <taxon>Nematostella</taxon>
    </lineage>
</organism>
<dbReference type="PANTHER" id="PTHR15549">
    <property type="entry name" value="PAIRED IMMUNOGLOBULIN-LIKE TYPE 2 RECEPTOR"/>
    <property type="match status" value="1"/>
</dbReference>
<evidence type="ECO:0000256" key="1">
    <source>
        <dbReference type="ARBA" id="ARBA00004167"/>
    </source>
</evidence>
<keyword evidence="3 6" id="KW-1133">Transmembrane helix</keyword>
<dbReference type="InParanoid" id="A7RW32"/>
<feature type="region of interest" description="Disordered" evidence="5">
    <location>
        <begin position="136"/>
        <end position="254"/>
    </location>
</feature>
<dbReference type="eggNOG" id="ENOG502TFTS">
    <property type="taxonomic scope" value="Eukaryota"/>
</dbReference>
<feature type="transmembrane region" description="Helical" evidence="6">
    <location>
        <begin position="260"/>
        <end position="279"/>
    </location>
</feature>
<keyword evidence="4 6" id="KW-0472">Membrane</keyword>
<dbReference type="EMBL" id="DS469545">
    <property type="protein sequence ID" value="EDO44342.1"/>
    <property type="molecule type" value="Genomic_DNA"/>
</dbReference>
<sequence>MAPFDCCVLLVTVGITDLTLKSEKRQDSVIKVFKKDVSVDSIYETCDHPTVAVNGTSLLRCDGFYQDLSNKDFKFAQENSTEPCKFAYTPSAKGENMKGHIIRIKYHKGNVTQWFGVKIQGTIKCSVTSPPTITTHSLPVATSLPKQQTSPKVTSPQQTSTSPQETSTSSSKQTSTQQTSSSQQTSTSPPQTTTSPSQQTSTSPPQTTTSPSQQTTSPPPSSPSIGQPWIPVTSTPTHADQRETDQQEGSKPDTLTVTSGVVSVILVLLILAIIVAAWYRRRRLKNGDTTGVRSEQSRVTGMTNDTIPRDDNDYAFPLPTIEKSQREPVEGVYSEPYSDNRNAQIRQNLQSRKTQPGQKNGVYEQAYNEEDHNVQPADFPGYVVLEGPDSEAFPDEQPTDAPVYGVLESPVYEGTYGRQPIDGPVYGVLEGPEYEGTYGGQPTDDPVYDVLEGPEYEGTYGGQPIDGPVYGVLEGPEYEGTYGGQPTDDPVYGVLEGPEYEGTYGGQPIDGPVYGVLEGPEYEGTYGGQPTDGPVYGVLEGPEYEGTYGGQPTDGPVYGVLEGPEYEGTYGGQPTDGPVYGVLEGPEYKGTYRGQPTDGPVYGVLEGPEYVSTYDRAAQRRLRYGCPRATASIKPSKPSESSLWVTYRKCLKLLADPARML</sequence>
<feature type="region of interest" description="Disordered" evidence="5">
    <location>
        <begin position="291"/>
        <end position="342"/>
    </location>
</feature>
<gene>
    <name evidence="7" type="ORF">NEMVEDRAFT_v1g203009</name>
</gene>
<dbReference type="HOGENOM" id="CLU_415219_0_0_1"/>
<evidence type="ECO:0000313" key="7">
    <source>
        <dbReference type="EMBL" id="EDO44342.1"/>
    </source>
</evidence>
<reference evidence="7 8" key="1">
    <citation type="journal article" date="2007" name="Science">
        <title>Sea anemone genome reveals ancestral eumetazoan gene repertoire and genomic organization.</title>
        <authorList>
            <person name="Putnam N.H."/>
            <person name="Srivastava M."/>
            <person name="Hellsten U."/>
            <person name="Dirks B."/>
            <person name="Chapman J."/>
            <person name="Salamov A."/>
            <person name="Terry A."/>
            <person name="Shapiro H."/>
            <person name="Lindquist E."/>
            <person name="Kapitonov V.V."/>
            <person name="Jurka J."/>
            <person name="Genikhovich G."/>
            <person name="Grigoriev I.V."/>
            <person name="Lucas S.M."/>
            <person name="Steele R.E."/>
            <person name="Finnerty J.R."/>
            <person name="Technau U."/>
            <person name="Martindale M.Q."/>
            <person name="Rokhsar D.S."/>
        </authorList>
    </citation>
    <scope>NUCLEOTIDE SEQUENCE [LARGE SCALE GENOMIC DNA]</scope>
    <source>
        <strain evidence="8">CH2 X CH6</strain>
    </source>
</reference>
<dbReference type="GO" id="GO:0071944">
    <property type="term" value="C:cell periphery"/>
    <property type="evidence" value="ECO:0007669"/>
    <property type="project" value="UniProtKB-ARBA"/>
</dbReference>
<dbReference type="KEGG" id="nve:5516335"/>
<dbReference type="AlphaFoldDB" id="A7RW32"/>
<evidence type="ECO:0000256" key="6">
    <source>
        <dbReference type="SAM" id="Phobius"/>
    </source>
</evidence>
<proteinExistence type="predicted"/>
<evidence type="ECO:0000256" key="2">
    <source>
        <dbReference type="ARBA" id="ARBA00022692"/>
    </source>
</evidence>
<protein>
    <submittedName>
        <fullName evidence="7">Uncharacterized protein</fullName>
    </submittedName>
</protein>
<dbReference type="InterPro" id="IPR051694">
    <property type="entry name" value="Immunoregulatory_rcpt-like"/>
</dbReference>
<feature type="compositionally biased region" description="Polar residues" evidence="5">
    <location>
        <begin position="291"/>
        <end position="306"/>
    </location>
</feature>
<evidence type="ECO:0000256" key="3">
    <source>
        <dbReference type="ARBA" id="ARBA00022989"/>
    </source>
</evidence>
<dbReference type="STRING" id="45351.A7RW32"/>
<feature type="compositionally biased region" description="Basic and acidic residues" evidence="5">
    <location>
        <begin position="239"/>
        <end position="251"/>
    </location>
</feature>
<feature type="compositionally biased region" description="Low complexity" evidence="5">
    <location>
        <begin position="147"/>
        <end position="216"/>
    </location>
</feature>
<evidence type="ECO:0000256" key="5">
    <source>
        <dbReference type="SAM" id="MobiDB-lite"/>
    </source>
</evidence>
<comment type="subcellular location">
    <subcellularLocation>
        <location evidence="1">Membrane</location>
        <topology evidence="1">Single-pass membrane protein</topology>
    </subcellularLocation>
</comment>
<dbReference type="OrthoDB" id="10622066at2759"/>
<dbReference type="Proteomes" id="UP000001593">
    <property type="component" value="Unassembled WGS sequence"/>
</dbReference>
<dbReference type="PANTHER" id="PTHR15549:SF30">
    <property type="entry name" value="MID2 DOMAIN-CONTAINING PROTEIN"/>
    <property type="match status" value="1"/>
</dbReference>
<keyword evidence="8" id="KW-1185">Reference proteome</keyword>
<keyword evidence="2 6" id="KW-0812">Transmembrane</keyword>
<evidence type="ECO:0000313" key="8">
    <source>
        <dbReference type="Proteomes" id="UP000001593"/>
    </source>
</evidence>
<evidence type="ECO:0000256" key="4">
    <source>
        <dbReference type="ARBA" id="ARBA00023136"/>
    </source>
</evidence>
<accession>A7RW32</accession>
<dbReference type="GO" id="GO:0016020">
    <property type="term" value="C:membrane"/>
    <property type="evidence" value="ECO:0007669"/>
    <property type="project" value="UniProtKB-SubCell"/>
</dbReference>
<name>A7RW32_NEMVE</name>